<dbReference type="InterPro" id="IPR025993">
    <property type="entry name" value="Ceramide_glucosylTrfase"/>
</dbReference>
<dbReference type="CDD" id="cd02520">
    <property type="entry name" value="Glucosylceramide_synthase"/>
    <property type="match status" value="1"/>
</dbReference>
<keyword evidence="6 9" id="KW-0812">Transmembrane</keyword>
<evidence type="ECO:0000256" key="5">
    <source>
        <dbReference type="ARBA" id="ARBA00022679"/>
    </source>
</evidence>
<evidence type="ECO:0000256" key="7">
    <source>
        <dbReference type="ARBA" id="ARBA00022989"/>
    </source>
</evidence>
<dbReference type="Pfam" id="PF13506">
    <property type="entry name" value="Glyco_transf_21"/>
    <property type="match status" value="1"/>
</dbReference>
<feature type="transmembrane region" description="Helical" evidence="9">
    <location>
        <begin position="320"/>
        <end position="341"/>
    </location>
</feature>
<accession>A0A1X7J0J3</accession>
<dbReference type="Gene3D" id="3.90.550.10">
    <property type="entry name" value="Spore Coat Polysaccharide Biosynthesis Protein SpsA, Chain A"/>
    <property type="match status" value="1"/>
</dbReference>
<evidence type="ECO:0000256" key="1">
    <source>
        <dbReference type="ARBA" id="ARBA00004141"/>
    </source>
</evidence>
<dbReference type="EMBL" id="FXAT01000002">
    <property type="protein sequence ID" value="SMG20828.1"/>
    <property type="molecule type" value="Genomic_DNA"/>
</dbReference>
<keyword evidence="8 9" id="KW-0472">Membrane</keyword>
<evidence type="ECO:0000256" key="3">
    <source>
        <dbReference type="ARBA" id="ARBA00004991"/>
    </source>
</evidence>
<keyword evidence="5 10" id="KW-0808">Transferase</keyword>
<dbReference type="NCBIfam" id="TIGR03472">
    <property type="entry name" value="HpnI"/>
    <property type="match status" value="1"/>
</dbReference>
<dbReference type="OrthoDB" id="9814255at2"/>
<dbReference type="PANTHER" id="PTHR12726:SF0">
    <property type="entry name" value="CERAMIDE GLUCOSYLTRANSFERASE"/>
    <property type="match status" value="1"/>
</dbReference>
<sequence>MAAHALTACQWILLAGCIGAALYTTVAAVAMPFFSTRRRKSPYPFASRSGACASSQSFSATPESTAHAADATCATQTQHPFAQVGVSVLKPLCGAEPRLYENLRTFCEQRHGRFQLVLGVSSPHDPAIAVVRRLQAAYPERDIELAIDTRVHGSNLKVSNLINMAERARYDMIVIADSDIAVDADYLDSVAAPLADPSVGVVTCLYVARGVGGFWPRVGALFINEWFAPSVRVAHAMGSRRFGFGATLALRRATLERIGGFAALKDCLADDYWLAEHVRTLGLQTVLSRVVVATDVIEPTFAALWQRETRWLRTIRSVNPLGFVSLLITFPTPWLLTAAWLTTTFATHACAHAPFAVTLASASATAVCGGARLLLHLRAARRERTFWRDLPLVPLRDTLLALQWLVSAFGSHVVWRGARMPVETPAAGRRERLHVMEASDGG</sequence>
<feature type="transmembrane region" description="Helical" evidence="9">
    <location>
        <begin position="353"/>
        <end position="375"/>
    </location>
</feature>
<dbReference type="GO" id="GO:0006679">
    <property type="term" value="P:glucosylceramide biosynthetic process"/>
    <property type="evidence" value="ECO:0007669"/>
    <property type="project" value="TreeGrafter"/>
</dbReference>
<dbReference type="STRING" id="1515439.SAMN06265784_10223"/>
<protein>
    <submittedName>
        <fullName evidence="10">Ceramide glucosyltransferase</fullName>
    </submittedName>
</protein>
<dbReference type="AlphaFoldDB" id="A0A1X7J0J3"/>
<keyword evidence="11" id="KW-1185">Reference proteome</keyword>
<comment type="subcellular location">
    <subcellularLocation>
        <location evidence="1">Membrane</location>
        <topology evidence="1">Multi-pass membrane protein</topology>
    </subcellularLocation>
</comment>
<evidence type="ECO:0000313" key="11">
    <source>
        <dbReference type="Proteomes" id="UP000193228"/>
    </source>
</evidence>
<dbReference type="SUPFAM" id="SSF53448">
    <property type="entry name" value="Nucleotide-diphospho-sugar transferases"/>
    <property type="match status" value="1"/>
</dbReference>
<dbReference type="InterPro" id="IPR029044">
    <property type="entry name" value="Nucleotide-diphossugar_trans"/>
</dbReference>
<dbReference type="RefSeq" id="WP_085481208.1">
    <property type="nucleotide sequence ID" value="NZ_FXAT01000002.1"/>
</dbReference>
<evidence type="ECO:0000256" key="4">
    <source>
        <dbReference type="ARBA" id="ARBA00022676"/>
    </source>
</evidence>
<dbReference type="InterPro" id="IPR017835">
    <property type="entry name" value="Hopen-assoc_HpnI"/>
</dbReference>
<gene>
    <name evidence="10" type="ORF">SAMN06265784_10223</name>
</gene>
<evidence type="ECO:0000313" key="10">
    <source>
        <dbReference type="EMBL" id="SMG20828.1"/>
    </source>
</evidence>
<evidence type="ECO:0000256" key="6">
    <source>
        <dbReference type="ARBA" id="ARBA00022692"/>
    </source>
</evidence>
<reference evidence="11" key="1">
    <citation type="submission" date="2017-04" db="EMBL/GenBank/DDBJ databases">
        <authorList>
            <person name="Varghese N."/>
            <person name="Submissions S."/>
        </authorList>
    </citation>
    <scope>NUCLEOTIDE SEQUENCE [LARGE SCALE GENOMIC DNA]</scope>
    <source>
        <strain evidence="11">LMG 29540</strain>
    </source>
</reference>
<proteinExistence type="predicted"/>
<evidence type="ECO:0000256" key="8">
    <source>
        <dbReference type="ARBA" id="ARBA00023136"/>
    </source>
</evidence>
<organism evidence="10 11">
    <name type="scientific">Paraburkholderia susongensis</name>
    <dbReference type="NCBI Taxonomy" id="1515439"/>
    <lineage>
        <taxon>Bacteria</taxon>
        <taxon>Pseudomonadati</taxon>
        <taxon>Pseudomonadota</taxon>
        <taxon>Betaproteobacteria</taxon>
        <taxon>Burkholderiales</taxon>
        <taxon>Burkholderiaceae</taxon>
        <taxon>Paraburkholderia</taxon>
    </lineage>
</organism>
<comment type="pathway">
    <text evidence="3">Sphingolipid metabolism.</text>
</comment>
<evidence type="ECO:0000256" key="2">
    <source>
        <dbReference type="ARBA" id="ARBA00004760"/>
    </source>
</evidence>
<keyword evidence="7 9" id="KW-1133">Transmembrane helix</keyword>
<dbReference type="GO" id="GO:0008120">
    <property type="term" value="F:ceramide glucosyltransferase activity"/>
    <property type="evidence" value="ECO:0007669"/>
    <property type="project" value="TreeGrafter"/>
</dbReference>
<dbReference type="PANTHER" id="PTHR12726">
    <property type="entry name" value="CERAMIDE GLUCOSYLTRANSFERASE"/>
    <property type="match status" value="1"/>
</dbReference>
<keyword evidence="4" id="KW-0328">Glycosyltransferase</keyword>
<comment type="pathway">
    <text evidence="2">Lipid metabolism; sphingolipid metabolism.</text>
</comment>
<dbReference type="GO" id="GO:0016020">
    <property type="term" value="C:membrane"/>
    <property type="evidence" value="ECO:0007669"/>
    <property type="project" value="UniProtKB-SubCell"/>
</dbReference>
<evidence type="ECO:0000256" key="9">
    <source>
        <dbReference type="SAM" id="Phobius"/>
    </source>
</evidence>
<name>A0A1X7J0J3_9BURK</name>
<dbReference type="Proteomes" id="UP000193228">
    <property type="component" value="Unassembled WGS sequence"/>
</dbReference>
<feature type="transmembrane region" description="Helical" evidence="9">
    <location>
        <begin position="12"/>
        <end position="34"/>
    </location>
</feature>